<protein>
    <submittedName>
        <fullName evidence="2">Putative glycosyltransferase</fullName>
    </submittedName>
</protein>
<reference evidence="2 3" key="1">
    <citation type="journal article" date="2015" name="Genome Announc.">
        <title>Complete Genome Sequence of the Novel Leech Symbiont Mucinivorans hirudinis M3T.</title>
        <authorList>
            <person name="Nelson M.C."/>
            <person name="Bomar L."/>
            <person name="Graf J."/>
        </authorList>
    </citation>
    <scope>NUCLEOTIDE SEQUENCE [LARGE SCALE GENOMIC DNA]</scope>
    <source>
        <strain evidence="3">M3</strain>
    </source>
</reference>
<dbReference type="AlphaFoldDB" id="A0A060R6K7"/>
<dbReference type="InterPro" id="IPR001296">
    <property type="entry name" value="Glyco_trans_1"/>
</dbReference>
<dbReference type="Gene3D" id="3.40.50.2000">
    <property type="entry name" value="Glycogen Phosphorylase B"/>
    <property type="match status" value="1"/>
</dbReference>
<dbReference type="GO" id="GO:0016757">
    <property type="term" value="F:glycosyltransferase activity"/>
    <property type="evidence" value="ECO:0007669"/>
    <property type="project" value="InterPro"/>
</dbReference>
<gene>
    <name evidence="2" type="ORF">BN938_0611</name>
</gene>
<keyword evidence="3" id="KW-1185">Reference proteome</keyword>
<dbReference type="EMBL" id="HG934468">
    <property type="protein sequence ID" value="CDN30716.1"/>
    <property type="molecule type" value="Genomic_DNA"/>
</dbReference>
<dbReference type="eggNOG" id="COG0438">
    <property type="taxonomic scope" value="Bacteria"/>
</dbReference>
<dbReference type="PANTHER" id="PTHR12526">
    <property type="entry name" value="GLYCOSYLTRANSFERASE"/>
    <property type="match status" value="1"/>
</dbReference>
<sequence>MKVCAILNIAPAYRKAIYELMQRELDIDIYFGDHSTEGIALLKIRSKQQLKNVYRGTKLIWQRKALRRAFSKSYDAYILTGNAGILSNWLVTFFARLLGRKVYLWSHGLKGNESRATVRKNMLYLRLAGNALLYGEQAQKRLAERGFHNTTVIYNSLDYDKLRSVKVGDGIFLRNYFGNDLPTICYLGRLTKTKKLDLLLRAMRGVDCNLVIVGGGVEEGNLKQLSDDLEVSEKVWFYGESYDDIFIGTLISNCVAVVNPSSVGLTAIHSLMFGTPVITHNNLAEQAPEAEALIEGKTGYYFEADSVESLAQTIAEVIKEGKNSALCHNIIDEKYNPNNQIDILKKLLLFNRH</sequence>
<dbReference type="Pfam" id="PF00534">
    <property type="entry name" value="Glycos_transf_1"/>
    <property type="match status" value="1"/>
</dbReference>
<evidence type="ECO:0000313" key="3">
    <source>
        <dbReference type="Proteomes" id="UP000027616"/>
    </source>
</evidence>
<feature type="domain" description="Glycosyl transferase family 1" evidence="1">
    <location>
        <begin position="180"/>
        <end position="330"/>
    </location>
</feature>
<dbReference type="HOGENOM" id="CLU_061523_1_0_10"/>
<evidence type="ECO:0000313" key="2">
    <source>
        <dbReference type="EMBL" id="CDN30716.1"/>
    </source>
</evidence>
<proteinExistence type="predicted"/>
<keyword evidence="2" id="KW-0808">Transferase</keyword>
<dbReference type="Proteomes" id="UP000027616">
    <property type="component" value="Chromosome I"/>
</dbReference>
<dbReference type="KEGG" id="rbc:BN938_0611"/>
<dbReference type="CDD" id="cd03801">
    <property type="entry name" value="GT4_PimA-like"/>
    <property type="match status" value="1"/>
</dbReference>
<organism evidence="2 3">
    <name type="scientific">Mucinivorans hirudinis</name>
    <dbReference type="NCBI Taxonomy" id="1433126"/>
    <lineage>
        <taxon>Bacteria</taxon>
        <taxon>Pseudomonadati</taxon>
        <taxon>Bacteroidota</taxon>
        <taxon>Bacteroidia</taxon>
        <taxon>Bacteroidales</taxon>
        <taxon>Rikenellaceae</taxon>
        <taxon>Mucinivorans</taxon>
    </lineage>
</organism>
<name>A0A060R6K7_9BACT</name>
<dbReference type="PANTHER" id="PTHR12526:SF584">
    <property type="entry name" value="GLYCOSYLTRANSFERASE"/>
    <property type="match status" value="1"/>
</dbReference>
<dbReference type="SUPFAM" id="SSF53756">
    <property type="entry name" value="UDP-Glycosyltransferase/glycogen phosphorylase"/>
    <property type="match status" value="1"/>
</dbReference>
<accession>A0A060R6K7</accession>
<dbReference type="OrthoDB" id="9790710at2"/>
<dbReference type="STRING" id="1433126.BN938_0611"/>
<evidence type="ECO:0000259" key="1">
    <source>
        <dbReference type="Pfam" id="PF00534"/>
    </source>
</evidence>